<evidence type="ECO:0000313" key="5">
    <source>
        <dbReference type="EMBL" id="GFY80973.1"/>
    </source>
</evidence>
<dbReference type="PANTHER" id="PTHR19375">
    <property type="entry name" value="HEAT SHOCK PROTEIN 70KDA"/>
    <property type="match status" value="1"/>
</dbReference>
<dbReference type="InterPro" id="IPR043129">
    <property type="entry name" value="ATPase_NBD"/>
</dbReference>
<evidence type="ECO:0000313" key="6">
    <source>
        <dbReference type="Proteomes" id="UP000585474"/>
    </source>
</evidence>
<keyword evidence="5" id="KW-0346">Stress response</keyword>
<dbReference type="Gene3D" id="3.90.640.10">
    <property type="entry name" value="Actin, Chain A, domain 4"/>
    <property type="match status" value="1"/>
</dbReference>
<dbReference type="EMBL" id="BJWL01000001">
    <property type="protein sequence ID" value="GFY80973.1"/>
    <property type="molecule type" value="Genomic_DNA"/>
</dbReference>
<dbReference type="Gene3D" id="1.20.1270.10">
    <property type="match status" value="1"/>
</dbReference>
<accession>A0A7J0E369</accession>
<dbReference type="AlphaFoldDB" id="A0A7J0E369"/>
<evidence type="ECO:0000256" key="2">
    <source>
        <dbReference type="ARBA" id="ARBA00022741"/>
    </source>
</evidence>
<comment type="similarity">
    <text evidence="1">Belongs to the heat shock protein 70 family.</text>
</comment>
<reference evidence="5 6" key="1">
    <citation type="submission" date="2019-07" db="EMBL/GenBank/DDBJ databases">
        <title>De Novo Assembly of kiwifruit Actinidia rufa.</title>
        <authorList>
            <person name="Sugita-Konishi S."/>
            <person name="Sato K."/>
            <person name="Mori E."/>
            <person name="Abe Y."/>
            <person name="Kisaki G."/>
            <person name="Hamano K."/>
            <person name="Suezawa K."/>
            <person name="Otani M."/>
            <person name="Fukuda T."/>
            <person name="Manabe T."/>
            <person name="Gomi K."/>
            <person name="Tabuchi M."/>
            <person name="Akimitsu K."/>
            <person name="Kataoka I."/>
        </authorList>
    </citation>
    <scope>NUCLEOTIDE SEQUENCE [LARGE SCALE GENOMIC DNA]</scope>
    <source>
        <strain evidence="6">cv. Fuchu</strain>
    </source>
</reference>
<dbReference type="InterPro" id="IPR029047">
    <property type="entry name" value="HSP70_peptide-bd_sf"/>
</dbReference>
<dbReference type="GO" id="GO:0005524">
    <property type="term" value="F:ATP binding"/>
    <property type="evidence" value="ECO:0007669"/>
    <property type="project" value="UniProtKB-KW"/>
</dbReference>
<name>A0A7J0E369_9ERIC</name>
<dbReference type="Gene3D" id="2.60.34.10">
    <property type="entry name" value="Substrate Binding Domain Of DNAk, Chain A, domain 1"/>
    <property type="match status" value="1"/>
</dbReference>
<feature type="coiled-coil region" evidence="4">
    <location>
        <begin position="290"/>
        <end position="317"/>
    </location>
</feature>
<dbReference type="GO" id="GO:0140662">
    <property type="term" value="F:ATP-dependent protein folding chaperone"/>
    <property type="evidence" value="ECO:0007669"/>
    <property type="project" value="InterPro"/>
</dbReference>
<proteinExistence type="inferred from homology"/>
<dbReference type="InterPro" id="IPR013126">
    <property type="entry name" value="Hsp_70_fam"/>
</dbReference>
<dbReference type="SUPFAM" id="SSF53067">
    <property type="entry name" value="Actin-like ATPase domain"/>
    <property type="match status" value="1"/>
</dbReference>
<dbReference type="Pfam" id="PF00012">
    <property type="entry name" value="HSP70"/>
    <property type="match status" value="2"/>
</dbReference>
<evidence type="ECO:0000256" key="4">
    <source>
        <dbReference type="SAM" id="Coils"/>
    </source>
</evidence>
<dbReference type="Proteomes" id="UP000585474">
    <property type="component" value="Unassembled WGS sequence"/>
</dbReference>
<dbReference type="Gene3D" id="3.30.420.40">
    <property type="match status" value="2"/>
</dbReference>
<evidence type="ECO:0000256" key="1">
    <source>
        <dbReference type="ARBA" id="ARBA00007381"/>
    </source>
</evidence>
<protein>
    <submittedName>
        <fullName evidence="5">Heat shock protein 70 (Hsp 70) family protein</fullName>
    </submittedName>
</protein>
<keyword evidence="2" id="KW-0547">Nucleotide-binding</keyword>
<keyword evidence="4" id="KW-0175">Coiled coil</keyword>
<dbReference type="InterPro" id="IPR029048">
    <property type="entry name" value="HSP70_C_sf"/>
</dbReference>
<dbReference type="SUPFAM" id="SSF100920">
    <property type="entry name" value="Heat shock protein 70kD (HSP70), peptide-binding domain"/>
    <property type="match status" value="1"/>
</dbReference>
<sequence>MAAKTEKGIGTDLGTTYSCVVQEKVQEGHKWQRESVEEVEERVRESEEGSVFHVPNHRRNRFLVRRDRFLCNGSRGRGSRKLCMDMCFEVVWKPWRSAFATLRLTRVKSTRWFLSAGLGGSPKSSSSCRTFFNEKELCKSINPDEAVAYGAAVQAAILSGETHEKVYEGERARTKDKQFAREVRAHRYPTGSNKITITTTKGRLSKGKIEKMVKDDERYNAEDEDVKKKVEAKNAYAYNTRNTVRDEKFAGKLDPANKQMIDKAVEEVIDKKQTLVARFSIEAEYRALVNTTQLAEMDELEDKLKELEGICNTIISKMYQGDCAGGGDEMPDGGYGGFGGGAGPKIEEVD</sequence>
<organism evidence="5 6">
    <name type="scientific">Actinidia rufa</name>
    <dbReference type="NCBI Taxonomy" id="165716"/>
    <lineage>
        <taxon>Eukaryota</taxon>
        <taxon>Viridiplantae</taxon>
        <taxon>Streptophyta</taxon>
        <taxon>Embryophyta</taxon>
        <taxon>Tracheophyta</taxon>
        <taxon>Spermatophyta</taxon>
        <taxon>Magnoliopsida</taxon>
        <taxon>eudicotyledons</taxon>
        <taxon>Gunneridae</taxon>
        <taxon>Pentapetalae</taxon>
        <taxon>asterids</taxon>
        <taxon>Ericales</taxon>
        <taxon>Actinidiaceae</taxon>
        <taxon>Actinidia</taxon>
    </lineage>
</organism>
<keyword evidence="3" id="KW-0067">ATP-binding</keyword>
<gene>
    <name evidence="5" type="ORF">Acr_01g0007820</name>
</gene>
<dbReference type="SUPFAM" id="SSF100934">
    <property type="entry name" value="Heat shock protein 70kD (HSP70), C-terminal subdomain"/>
    <property type="match status" value="1"/>
</dbReference>
<comment type="caution">
    <text evidence="5">The sequence shown here is derived from an EMBL/GenBank/DDBJ whole genome shotgun (WGS) entry which is preliminary data.</text>
</comment>
<dbReference type="FunFam" id="3.30.420.40:FF:000028">
    <property type="entry name" value="heat shock 70 kDa protein-like"/>
    <property type="match status" value="1"/>
</dbReference>
<evidence type="ECO:0000256" key="3">
    <source>
        <dbReference type="ARBA" id="ARBA00022840"/>
    </source>
</evidence>
<keyword evidence="6" id="KW-1185">Reference proteome</keyword>